<feature type="transmembrane region" description="Helical" evidence="7">
    <location>
        <begin position="195"/>
        <end position="217"/>
    </location>
</feature>
<evidence type="ECO:0000259" key="9">
    <source>
        <dbReference type="Pfam" id="PF07662"/>
    </source>
</evidence>
<dbReference type="NCBIfam" id="TIGR00804">
    <property type="entry name" value="nupC"/>
    <property type="match status" value="1"/>
</dbReference>
<dbReference type="PANTHER" id="PTHR10590:SF4">
    <property type="entry name" value="SOLUTE CARRIER FAMILY 28 MEMBER 3"/>
    <property type="match status" value="1"/>
</dbReference>
<dbReference type="GO" id="GO:0005337">
    <property type="term" value="F:nucleoside transmembrane transporter activity"/>
    <property type="evidence" value="ECO:0007669"/>
    <property type="project" value="InterPro"/>
</dbReference>
<feature type="transmembrane region" description="Helical" evidence="7">
    <location>
        <begin position="89"/>
        <end position="114"/>
    </location>
</feature>
<dbReference type="InterPro" id="IPR018270">
    <property type="entry name" value="C_nuclsd_transpt_met_bac"/>
</dbReference>
<evidence type="ECO:0000259" key="8">
    <source>
        <dbReference type="Pfam" id="PF01773"/>
    </source>
</evidence>
<dbReference type="InterPro" id="IPR011657">
    <property type="entry name" value="CNT_C_dom"/>
</dbReference>
<evidence type="ECO:0000256" key="3">
    <source>
        <dbReference type="ARBA" id="ARBA00022475"/>
    </source>
</evidence>
<evidence type="ECO:0000256" key="7">
    <source>
        <dbReference type="RuleBase" id="RU362018"/>
    </source>
</evidence>
<proteinExistence type="inferred from homology"/>
<reference evidence="11 12" key="1">
    <citation type="submission" date="2017-11" db="EMBL/GenBank/DDBJ databases">
        <title>Genome-resolved metagenomics identifies genetic mobility, metabolic interactions, and unexpected diversity in perchlorate-reducing communities.</title>
        <authorList>
            <person name="Barnum T.P."/>
            <person name="Figueroa I.A."/>
            <person name="Carlstrom C.I."/>
            <person name="Lucas L.N."/>
            <person name="Engelbrektson A.L."/>
            <person name="Coates J.D."/>
        </authorList>
    </citation>
    <scope>NUCLEOTIDE SEQUENCE [LARGE SCALE GENOMIC DNA]</scope>
    <source>
        <strain evidence="11">BM706</strain>
    </source>
</reference>
<dbReference type="PANTHER" id="PTHR10590">
    <property type="entry name" value="SODIUM/NUCLEOSIDE COTRANSPORTER"/>
    <property type="match status" value="1"/>
</dbReference>
<accession>A0A2N5ZC07</accession>
<feature type="transmembrane region" description="Helical" evidence="7">
    <location>
        <begin position="288"/>
        <end position="307"/>
    </location>
</feature>
<keyword evidence="3" id="KW-1003">Cell membrane</keyword>
<feature type="domain" description="Concentrative nucleoside transporter N-terminal" evidence="8">
    <location>
        <begin position="9"/>
        <end position="82"/>
    </location>
</feature>
<dbReference type="GO" id="GO:0015293">
    <property type="term" value="F:symporter activity"/>
    <property type="evidence" value="ECO:0007669"/>
    <property type="project" value="TreeGrafter"/>
</dbReference>
<feature type="transmembrane region" description="Helical" evidence="7">
    <location>
        <begin position="254"/>
        <end position="276"/>
    </location>
</feature>
<evidence type="ECO:0000313" key="11">
    <source>
        <dbReference type="EMBL" id="PLX16124.1"/>
    </source>
</evidence>
<gene>
    <name evidence="11" type="ORF">C0601_10900</name>
</gene>
<sequence length="440" mass="47183">MLNNFVSFIGIFVLLGIAYLLSDNKKKINWKLVSWGIGLQLVFAFIILWTKPGRVFFAWIKDAVEVLLGFTRAGSVFVFGGLVDNIDSFGYIFAFQVLPTIIFFSSFMSVLYHLGIMQKIVVVMAKAMTKFMGASGAESLSCAANVFVGQTEAPLVIKPYIKTMTKSEVMTLMTGGMATVAGGVMAAYVGMGVDAGHLLAASIMSAPAAIVMAKLLVPEVEESQTAGDVKLQLEKTSVNVIDAAASGAADGLKLALNVAAMLLAFIALIDMVNFFIVKLSGLFLTDPLTFQGLLSYIFAPIAWIMGVPKADMYEIGKLLGIKTVLNEFVAYAELSKVVGKLSERSVVIATYALCGFANFSSIAIQIGGISALAPGKKHMLAKLGMKSMIGGTLAAFLTATIAGMLYQEPTKALDNMKDGKKVSCNTVYEKDIDYWRLISD</sequence>
<dbReference type="Pfam" id="PF01773">
    <property type="entry name" value="Nucleos_tra2_N"/>
    <property type="match status" value="1"/>
</dbReference>
<comment type="caution">
    <text evidence="11">The sequence shown here is derived from an EMBL/GenBank/DDBJ whole genome shotgun (WGS) entry which is preliminary data.</text>
</comment>
<dbReference type="EMBL" id="PKTG01000122">
    <property type="protein sequence ID" value="PLX16124.1"/>
    <property type="molecule type" value="Genomic_DNA"/>
</dbReference>
<evidence type="ECO:0000313" key="12">
    <source>
        <dbReference type="Proteomes" id="UP000234857"/>
    </source>
</evidence>
<evidence type="ECO:0000256" key="1">
    <source>
        <dbReference type="ARBA" id="ARBA00004651"/>
    </source>
</evidence>
<comment type="similarity">
    <text evidence="2 7">Belongs to the concentrative nucleoside transporter (CNT) (TC 2.A.41) family.</text>
</comment>
<dbReference type="InterPro" id="IPR011642">
    <property type="entry name" value="Gate_dom"/>
</dbReference>
<feature type="domain" description="Nucleoside transporter/FeoB GTPase Gate" evidence="10">
    <location>
        <begin position="94"/>
        <end position="192"/>
    </location>
</feature>
<dbReference type="InterPro" id="IPR008276">
    <property type="entry name" value="C_nuclsd_transpt"/>
</dbReference>
<protein>
    <recommendedName>
        <fullName evidence="7">Nucleoside permease</fullName>
    </recommendedName>
</protein>
<keyword evidence="5 7" id="KW-1133">Transmembrane helix</keyword>
<evidence type="ECO:0000259" key="10">
    <source>
        <dbReference type="Pfam" id="PF07670"/>
    </source>
</evidence>
<comment type="subcellular location">
    <subcellularLocation>
        <location evidence="1">Cell membrane</location>
        <topology evidence="1">Multi-pass membrane protein</topology>
    </subcellularLocation>
</comment>
<dbReference type="InterPro" id="IPR002668">
    <property type="entry name" value="CNT_N_dom"/>
</dbReference>
<keyword evidence="6 7" id="KW-0472">Membrane</keyword>
<keyword evidence="7" id="KW-0813">Transport</keyword>
<evidence type="ECO:0000256" key="5">
    <source>
        <dbReference type="ARBA" id="ARBA00022989"/>
    </source>
</evidence>
<feature type="transmembrane region" description="Helical" evidence="7">
    <location>
        <begin position="169"/>
        <end position="189"/>
    </location>
</feature>
<feature type="transmembrane region" description="Helical" evidence="7">
    <location>
        <begin position="346"/>
        <end position="368"/>
    </location>
</feature>
<dbReference type="Pfam" id="PF07662">
    <property type="entry name" value="Nucleos_tra2_C"/>
    <property type="match status" value="1"/>
</dbReference>
<dbReference type="GO" id="GO:0005886">
    <property type="term" value="C:plasma membrane"/>
    <property type="evidence" value="ECO:0007669"/>
    <property type="project" value="UniProtKB-SubCell"/>
</dbReference>
<name>A0A2N5ZC07_MUIH1</name>
<evidence type="ECO:0000256" key="2">
    <source>
        <dbReference type="ARBA" id="ARBA00009033"/>
    </source>
</evidence>
<evidence type="ECO:0000256" key="6">
    <source>
        <dbReference type="ARBA" id="ARBA00023136"/>
    </source>
</evidence>
<feature type="transmembrane region" description="Helical" evidence="7">
    <location>
        <begin position="388"/>
        <end position="406"/>
    </location>
</feature>
<dbReference type="Proteomes" id="UP000234857">
    <property type="component" value="Unassembled WGS sequence"/>
</dbReference>
<organism evidence="11 12">
    <name type="scientific">Muiribacterium halophilum</name>
    <dbReference type="NCBI Taxonomy" id="2053465"/>
    <lineage>
        <taxon>Bacteria</taxon>
        <taxon>Candidatus Muiribacteriota</taxon>
        <taxon>Candidatus Muiribacteriia</taxon>
        <taxon>Candidatus Muiribacteriales</taxon>
        <taxon>Candidatus Muiribacteriaceae</taxon>
        <taxon>Candidatus Muiribacterium</taxon>
    </lineage>
</organism>
<evidence type="ECO:0000256" key="4">
    <source>
        <dbReference type="ARBA" id="ARBA00022692"/>
    </source>
</evidence>
<dbReference type="Pfam" id="PF07670">
    <property type="entry name" value="Gate"/>
    <property type="match status" value="1"/>
</dbReference>
<dbReference type="AlphaFoldDB" id="A0A2N5ZC07"/>
<keyword evidence="4 7" id="KW-0812">Transmembrane</keyword>
<feature type="transmembrane region" description="Helical" evidence="7">
    <location>
        <begin position="32"/>
        <end position="50"/>
    </location>
</feature>
<feature type="domain" description="Concentrative nucleoside transporter C-terminal" evidence="9">
    <location>
        <begin position="197"/>
        <end position="403"/>
    </location>
</feature>